<gene>
    <name evidence="1" type="ORF">Rhe02_80840</name>
</gene>
<dbReference type="Proteomes" id="UP000612899">
    <property type="component" value="Unassembled WGS sequence"/>
</dbReference>
<protein>
    <submittedName>
        <fullName evidence="1">Uncharacterized protein</fullName>
    </submittedName>
</protein>
<accession>A0A8J3VKY2</accession>
<name>A0A8J3VKY2_9ACTN</name>
<proteinExistence type="predicted"/>
<organism evidence="1 2">
    <name type="scientific">Rhizocola hellebori</name>
    <dbReference type="NCBI Taxonomy" id="1392758"/>
    <lineage>
        <taxon>Bacteria</taxon>
        <taxon>Bacillati</taxon>
        <taxon>Actinomycetota</taxon>
        <taxon>Actinomycetes</taxon>
        <taxon>Micromonosporales</taxon>
        <taxon>Micromonosporaceae</taxon>
        <taxon>Rhizocola</taxon>
    </lineage>
</organism>
<sequence>MTDVSGKLSRLLDDPEVRVVVFGLAHTHAEGPAAGAPRLREVVLHLAGTSEPDQYSSWLSDDVANLPMTVAQVRAAFGADVLDDLAVYAKSSPDEVAWQLAEVLPDLVDAVSPGGQVLAASELGRHLSEAVEADDRSAGPFGPQLY</sequence>
<comment type="caution">
    <text evidence="1">The sequence shown here is derived from an EMBL/GenBank/DDBJ whole genome shotgun (WGS) entry which is preliminary data.</text>
</comment>
<dbReference type="Gene3D" id="1.10.10.690">
    <property type="entry name" value="YidB-like"/>
    <property type="match status" value="1"/>
</dbReference>
<reference evidence="1" key="1">
    <citation type="submission" date="2021-01" db="EMBL/GenBank/DDBJ databases">
        <title>Whole genome shotgun sequence of Rhizocola hellebori NBRC 109834.</title>
        <authorList>
            <person name="Komaki H."/>
            <person name="Tamura T."/>
        </authorList>
    </citation>
    <scope>NUCLEOTIDE SEQUENCE</scope>
    <source>
        <strain evidence="1">NBRC 109834</strain>
    </source>
</reference>
<dbReference type="AlphaFoldDB" id="A0A8J3VKY2"/>
<dbReference type="InterPro" id="IPR027405">
    <property type="entry name" value="YidB-like"/>
</dbReference>
<evidence type="ECO:0000313" key="1">
    <source>
        <dbReference type="EMBL" id="GIH10017.1"/>
    </source>
</evidence>
<evidence type="ECO:0000313" key="2">
    <source>
        <dbReference type="Proteomes" id="UP000612899"/>
    </source>
</evidence>
<dbReference type="EMBL" id="BONY01000082">
    <property type="protein sequence ID" value="GIH10017.1"/>
    <property type="molecule type" value="Genomic_DNA"/>
</dbReference>
<dbReference type="Pfam" id="PF20159">
    <property type="entry name" value="YidB"/>
    <property type="match status" value="1"/>
</dbReference>
<dbReference type="SUPFAM" id="SSF140804">
    <property type="entry name" value="YidB-like"/>
    <property type="match status" value="1"/>
</dbReference>
<dbReference type="InterPro" id="IPR045372">
    <property type="entry name" value="YidB"/>
</dbReference>
<dbReference type="RefSeq" id="WP_203913740.1">
    <property type="nucleotide sequence ID" value="NZ_BONY01000082.1"/>
</dbReference>
<keyword evidence="2" id="KW-1185">Reference proteome</keyword>